<evidence type="ECO:0000313" key="10">
    <source>
        <dbReference type="EMBL" id="QKJ89053.1"/>
    </source>
</evidence>
<evidence type="ECO:0000256" key="6">
    <source>
        <dbReference type="ARBA" id="ARBA00022723"/>
    </source>
</evidence>
<dbReference type="InterPro" id="IPR029044">
    <property type="entry name" value="Nucleotide-diphossugar_trans"/>
</dbReference>
<reference evidence="10 11" key="1">
    <citation type="submission" date="2020-06" db="EMBL/GenBank/DDBJ databases">
        <title>Genome sequence of Paramixta manurensis strain PD-1.</title>
        <authorList>
            <person name="Lee C.W."/>
            <person name="Kim J."/>
        </authorList>
    </citation>
    <scope>NUCLEOTIDE SEQUENCE [LARGE SCALE GENOMIC DNA]</scope>
    <source>
        <strain evidence="10 11">PD-1</strain>
    </source>
</reference>
<keyword evidence="7" id="KW-0460">Magnesium</keyword>
<dbReference type="Gene3D" id="3.90.550.10">
    <property type="entry name" value="Spore Coat Polysaccharide Biosynthesis Protein SpsA, Chain A"/>
    <property type="match status" value="1"/>
</dbReference>
<evidence type="ECO:0000256" key="2">
    <source>
        <dbReference type="ARBA" id="ARBA00004713"/>
    </source>
</evidence>
<evidence type="ECO:0000256" key="8">
    <source>
        <dbReference type="ARBA" id="ARBA00022985"/>
    </source>
</evidence>
<dbReference type="InterPro" id="IPR013645">
    <property type="entry name" value="Glyco_transf_8N"/>
</dbReference>
<evidence type="ECO:0000259" key="9">
    <source>
        <dbReference type="Pfam" id="PF08437"/>
    </source>
</evidence>
<dbReference type="InterPro" id="IPR050748">
    <property type="entry name" value="Glycosyltrans_8_dom-fam"/>
</dbReference>
<dbReference type="SUPFAM" id="SSF53448">
    <property type="entry name" value="Nucleotide-diphospho-sugar transferases"/>
    <property type="match status" value="1"/>
</dbReference>
<keyword evidence="4 10" id="KW-0328">Glycosyltransferase</keyword>
<dbReference type="CDD" id="cd04194">
    <property type="entry name" value="GT8_A4GalT_like"/>
    <property type="match status" value="1"/>
</dbReference>
<dbReference type="GO" id="GO:0046872">
    <property type="term" value="F:metal ion binding"/>
    <property type="evidence" value="ECO:0007669"/>
    <property type="project" value="UniProtKB-KW"/>
</dbReference>
<protein>
    <submittedName>
        <fullName evidence="10">UDP-galactose:(Galactosyl) LPS alpha-1,2-galactosyltransferase</fullName>
    </submittedName>
</protein>
<dbReference type="RefSeq" id="WP_354292714.1">
    <property type="nucleotide sequence ID" value="NZ_CP054212.1"/>
</dbReference>
<dbReference type="EMBL" id="CP054212">
    <property type="protein sequence ID" value="QKJ89053.1"/>
    <property type="molecule type" value="Genomic_DNA"/>
</dbReference>
<keyword evidence="5 10" id="KW-0808">Transferase</keyword>
<comment type="similarity">
    <text evidence="3">Belongs to the glycosyltransferase 8 family.</text>
</comment>
<organism evidence="10 11">
    <name type="scientific">Paramixta manurensis</name>
    <dbReference type="NCBI Taxonomy" id="2740817"/>
    <lineage>
        <taxon>Bacteria</taxon>
        <taxon>Pseudomonadati</taxon>
        <taxon>Pseudomonadota</taxon>
        <taxon>Gammaproteobacteria</taxon>
        <taxon>Enterobacterales</taxon>
        <taxon>Erwiniaceae</taxon>
        <taxon>Paramixta</taxon>
    </lineage>
</organism>
<dbReference type="PANTHER" id="PTHR13778">
    <property type="entry name" value="GLYCOSYLTRANSFERASE 8 DOMAIN-CONTAINING PROTEIN"/>
    <property type="match status" value="1"/>
</dbReference>
<comment type="pathway">
    <text evidence="2">Bacterial outer membrane biogenesis; LPS core biosynthesis.</text>
</comment>
<evidence type="ECO:0000256" key="4">
    <source>
        <dbReference type="ARBA" id="ARBA00022676"/>
    </source>
</evidence>
<keyword evidence="8" id="KW-0448">Lipopolysaccharide biosynthesis</keyword>
<dbReference type="PANTHER" id="PTHR13778:SF47">
    <property type="entry name" value="LIPOPOLYSACCHARIDE 1,3-GALACTOSYLTRANSFERASE"/>
    <property type="match status" value="1"/>
</dbReference>
<dbReference type="InterPro" id="IPR002495">
    <property type="entry name" value="Glyco_trans_8"/>
</dbReference>
<dbReference type="Pfam" id="PF01501">
    <property type="entry name" value="Glyco_transf_8"/>
    <property type="match status" value="1"/>
</dbReference>
<dbReference type="Pfam" id="PF08437">
    <property type="entry name" value="Glyco_transf_8C"/>
    <property type="match status" value="1"/>
</dbReference>
<evidence type="ECO:0000256" key="7">
    <source>
        <dbReference type="ARBA" id="ARBA00022842"/>
    </source>
</evidence>
<keyword evidence="11" id="KW-1185">Reference proteome</keyword>
<dbReference type="GO" id="GO:0008918">
    <property type="term" value="F:lipopolysaccharide 3-alpha-galactosyltransferase activity"/>
    <property type="evidence" value="ECO:0007669"/>
    <property type="project" value="InterPro"/>
</dbReference>
<dbReference type="Proteomes" id="UP000505325">
    <property type="component" value="Chromosome"/>
</dbReference>
<gene>
    <name evidence="10" type="ORF">PMPD1_4149</name>
</gene>
<evidence type="ECO:0000256" key="1">
    <source>
        <dbReference type="ARBA" id="ARBA00001946"/>
    </source>
</evidence>
<comment type="cofactor">
    <cofactor evidence="1">
        <name>Mg(2+)</name>
        <dbReference type="ChEBI" id="CHEBI:18420"/>
    </cofactor>
</comment>
<proteinExistence type="inferred from homology"/>
<sequence>MDIVKEGISNIYTLGKVDKHCGKPILDIAYGVDNDFLLGAAISMQSIALHNSDILLRFHIFTDSINDDYLKRVKDFTNSRKNTLVRIYKISDGFNKIFPSARQWSYATFFRFIAFEYLSGECDKVLYLDADVICKGNLYELFEIKFDRNHFVAVVRDIPYMQGKPAIRLNIDNLAGNYFNAGVIFIMLSEWKSRKLSEKAINMLADDPMHVKYKCLDQDILNILFFSHCLFMSGNYNCFYGLDYELKNKDANEYKKTIHEDTKLIHYVGVTKPWHNWTDYPCQKFFNDAFLGSAWCDIPLSNAKGEKQLKLKYRHYRKSGCYISATFSYSRYIFEKLKRIMR</sequence>
<feature type="domain" description="Glycosyl transferase family 8 C-terminal" evidence="9">
    <location>
        <begin position="280"/>
        <end position="336"/>
    </location>
</feature>
<accession>A0A6M8UVD4</accession>
<dbReference type="AlphaFoldDB" id="A0A6M8UVD4"/>
<name>A0A6M8UVD4_9GAMM</name>
<evidence type="ECO:0000313" key="11">
    <source>
        <dbReference type="Proteomes" id="UP000505325"/>
    </source>
</evidence>
<evidence type="ECO:0000256" key="5">
    <source>
        <dbReference type="ARBA" id="ARBA00022679"/>
    </source>
</evidence>
<dbReference type="KEGG" id="pmak:PMPD1_4149"/>
<keyword evidence="6" id="KW-0479">Metal-binding</keyword>
<evidence type="ECO:0000256" key="3">
    <source>
        <dbReference type="ARBA" id="ARBA00006351"/>
    </source>
</evidence>